<proteinExistence type="predicted"/>
<dbReference type="EMBL" id="CP121196">
    <property type="protein sequence ID" value="XBH19593.1"/>
    <property type="molecule type" value="Genomic_DNA"/>
</dbReference>
<dbReference type="AlphaFoldDB" id="A0AAU7DQR9"/>
<sequence length="296" mass="32412">MNSPALKISAPSPQPALELIALAQLSPDTARKRLRALLLTNPNYFEKIPPSSFSAVLNIQQDTTYESISSLLYDSEIDRLSAAIDVKQPSGYSSEILVRGSEEFVRFYLSYDGGSKWHDLGIGSVTVVDTNRPGTCQCEVALNGLSENELIPDGVKPKIRAILSWSTPPPMGEPGWKPVWGHVAESDVYLEAPLVLERNRSIAAKQREQFDASPDMRFAYRPMDFTSARSQGHLSMCALHSTKTDPHHRFLAFALARAAGYCALNSSENPNTGKSYRAQGTLPVPSLPVDMTACIS</sequence>
<gene>
    <name evidence="1" type="ORF">P8935_09800</name>
</gene>
<evidence type="ECO:0000313" key="1">
    <source>
        <dbReference type="EMBL" id="XBH19593.1"/>
    </source>
</evidence>
<protein>
    <submittedName>
        <fullName evidence="1">Uncharacterized protein</fullName>
    </submittedName>
</protein>
<accession>A0AAU7DQR9</accession>
<dbReference type="RefSeq" id="WP_348264812.1">
    <property type="nucleotide sequence ID" value="NZ_CP121196.1"/>
</dbReference>
<name>A0AAU7DQR9_9BACT</name>
<organism evidence="1">
    <name type="scientific">Telmatobacter sp. DSM 110680</name>
    <dbReference type="NCBI Taxonomy" id="3036704"/>
    <lineage>
        <taxon>Bacteria</taxon>
        <taxon>Pseudomonadati</taxon>
        <taxon>Acidobacteriota</taxon>
        <taxon>Terriglobia</taxon>
        <taxon>Terriglobales</taxon>
        <taxon>Acidobacteriaceae</taxon>
        <taxon>Telmatobacter</taxon>
    </lineage>
</organism>
<reference evidence="1" key="1">
    <citation type="submission" date="2023-03" db="EMBL/GenBank/DDBJ databases">
        <title>Edaphobacter sp.</title>
        <authorList>
            <person name="Huber K.J."/>
            <person name="Papendorf J."/>
            <person name="Pilke C."/>
            <person name="Bunk B."/>
            <person name="Sproeer C."/>
            <person name="Pester M."/>
        </authorList>
    </citation>
    <scope>NUCLEOTIDE SEQUENCE</scope>
    <source>
        <strain evidence="1">DSM 110680</strain>
    </source>
</reference>